<keyword evidence="1" id="KW-1133">Transmembrane helix</keyword>
<evidence type="ECO:0000313" key="3">
    <source>
        <dbReference type="Proteomes" id="UP001346149"/>
    </source>
</evidence>
<keyword evidence="1" id="KW-0472">Membrane</keyword>
<dbReference type="PANTHER" id="PTHR31881:SF6">
    <property type="entry name" value="OS09G0494600 PROTEIN"/>
    <property type="match status" value="1"/>
</dbReference>
<keyword evidence="1" id="KW-0812">Transmembrane</keyword>
<dbReference type="InterPro" id="IPR006747">
    <property type="entry name" value="DUF599"/>
</dbReference>
<gene>
    <name evidence="2" type="ORF">SAY86_030383</name>
</gene>
<evidence type="ECO:0008006" key="4">
    <source>
        <dbReference type="Google" id="ProtNLM"/>
    </source>
</evidence>
<feature type="transmembrane region" description="Helical" evidence="1">
    <location>
        <begin position="78"/>
        <end position="100"/>
    </location>
</feature>
<dbReference type="AlphaFoldDB" id="A0AAN7M4Z1"/>
<dbReference type="Proteomes" id="UP001346149">
    <property type="component" value="Unassembled WGS sequence"/>
</dbReference>
<feature type="transmembrane region" description="Helical" evidence="1">
    <location>
        <begin position="189"/>
        <end position="211"/>
    </location>
</feature>
<comment type="caution">
    <text evidence="2">The sequence shown here is derived from an EMBL/GenBank/DDBJ whole genome shotgun (WGS) entry which is preliminary data.</text>
</comment>
<dbReference type="PANTHER" id="PTHR31881">
    <property type="match status" value="1"/>
</dbReference>
<sequence length="238" mass="26567">MEWRKYYLDMILVPLGFMLSLGYHAWLWHKVKTQPLSTIIGTNSTARRFWVAAIIKDNEKKNIIAIQTIRNTIMGGTLMATTSIMICCGLAAVISSTYSIKKPINDSIYGAHGELTLSLKYITLLTIFLFSFLCYSLSIRFLNQVNILINTPVNDPANPATPDYIMDLLEKGFTVNTIGNRLFYAGLPILLWISGPLLVFLCSAVLVLVLYNLDFVPGRHMGPKNVDGHDTGICLNCV</sequence>
<dbReference type="EMBL" id="JAXQNO010000005">
    <property type="protein sequence ID" value="KAK4798057.1"/>
    <property type="molecule type" value="Genomic_DNA"/>
</dbReference>
<feature type="transmembrane region" description="Helical" evidence="1">
    <location>
        <begin position="121"/>
        <end position="142"/>
    </location>
</feature>
<dbReference type="Pfam" id="PF04654">
    <property type="entry name" value="DUF599"/>
    <property type="match status" value="1"/>
</dbReference>
<name>A0AAN7M4Z1_TRANT</name>
<proteinExistence type="predicted"/>
<evidence type="ECO:0000313" key="2">
    <source>
        <dbReference type="EMBL" id="KAK4798057.1"/>
    </source>
</evidence>
<reference evidence="2 3" key="1">
    <citation type="journal article" date="2023" name="Hortic Res">
        <title>Pangenome of water caltrop reveals structural variations and asymmetric subgenome divergence after allopolyploidization.</title>
        <authorList>
            <person name="Zhang X."/>
            <person name="Chen Y."/>
            <person name="Wang L."/>
            <person name="Yuan Y."/>
            <person name="Fang M."/>
            <person name="Shi L."/>
            <person name="Lu R."/>
            <person name="Comes H.P."/>
            <person name="Ma Y."/>
            <person name="Chen Y."/>
            <person name="Huang G."/>
            <person name="Zhou Y."/>
            <person name="Zheng Z."/>
            <person name="Qiu Y."/>
        </authorList>
    </citation>
    <scope>NUCLEOTIDE SEQUENCE [LARGE SCALE GENOMIC DNA]</scope>
    <source>
        <strain evidence="2">F231</strain>
    </source>
</reference>
<keyword evidence="3" id="KW-1185">Reference proteome</keyword>
<evidence type="ECO:0000256" key="1">
    <source>
        <dbReference type="SAM" id="Phobius"/>
    </source>
</evidence>
<feature type="transmembrane region" description="Helical" evidence="1">
    <location>
        <begin position="7"/>
        <end position="26"/>
    </location>
</feature>
<accession>A0AAN7M4Z1</accession>
<protein>
    <recommendedName>
        <fullName evidence="4">DUF599 domain-containing protein</fullName>
    </recommendedName>
</protein>
<organism evidence="2 3">
    <name type="scientific">Trapa natans</name>
    <name type="common">Water chestnut</name>
    <dbReference type="NCBI Taxonomy" id="22666"/>
    <lineage>
        <taxon>Eukaryota</taxon>
        <taxon>Viridiplantae</taxon>
        <taxon>Streptophyta</taxon>
        <taxon>Embryophyta</taxon>
        <taxon>Tracheophyta</taxon>
        <taxon>Spermatophyta</taxon>
        <taxon>Magnoliopsida</taxon>
        <taxon>eudicotyledons</taxon>
        <taxon>Gunneridae</taxon>
        <taxon>Pentapetalae</taxon>
        <taxon>rosids</taxon>
        <taxon>malvids</taxon>
        <taxon>Myrtales</taxon>
        <taxon>Lythraceae</taxon>
        <taxon>Trapa</taxon>
    </lineage>
</organism>